<protein>
    <submittedName>
        <fullName evidence="2">Uncharacterized protein</fullName>
    </submittedName>
</protein>
<dbReference type="AlphaFoldDB" id="Q8KF26"/>
<reference evidence="2 3" key="1">
    <citation type="journal article" date="2002" name="Proc. Natl. Acad. Sci. U.S.A.">
        <title>The complete genome sequence of Chlorobium tepidum TLS, a photosynthetic, anaerobic, green-sulfur bacterium.</title>
        <authorList>
            <person name="Eisen J.A."/>
            <person name="Nelson K.E."/>
            <person name="Paulsen I.T."/>
            <person name="Heidelberg J.F."/>
            <person name="Wu M."/>
            <person name="Dodson R.J."/>
            <person name="Deboy R."/>
            <person name="Gwinn M.L."/>
            <person name="Nelson W.C."/>
            <person name="Haft D.H."/>
            <person name="Hickey E.K."/>
            <person name="Peterson J.D."/>
            <person name="Durkin A.S."/>
            <person name="Kolonay J.L."/>
            <person name="Yang F."/>
            <person name="Holt I."/>
            <person name="Umayam L.A."/>
            <person name="Mason T."/>
            <person name="Brenner M."/>
            <person name="Shea T.P."/>
            <person name="Parksey D."/>
            <person name="Nierman W.C."/>
            <person name="Feldblyum T.V."/>
            <person name="Hansen C.L."/>
            <person name="Craven M.B."/>
            <person name="Radune D."/>
            <person name="Vamathevan J."/>
            <person name="Khouri H."/>
            <person name="White O."/>
            <person name="Gruber T.M."/>
            <person name="Ketchum K.A."/>
            <person name="Venter J.C."/>
            <person name="Tettelin H."/>
            <person name="Bryant D.A."/>
            <person name="Fraser C.M."/>
        </authorList>
    </citation>
    <scope>NUCLEOTIDE SEQUENCE [LARGE SCALE GENOMIC DNA]</scope>
    <source>
        <strain evidence="3">ATCC 49652 / DSM 12025 / NBRC 103806 / TLS</strain>
    </source>
</reference>
<dbReference type="STRING" id="194439.CT0506"/>
<name>Q8KF26_CHLTE</name>
<dbReference type="EnsemblBacteria" id="AAM71748">
    <property type="protein sequence ID" value="AAM71748"/>
    <property type="gene ID" value="CT0506"/>
</dbReference>
<feature type="compositionally biased region" description="Basic and acidic residues" evidence="1">
    <location>
        <begin position="16"/>
        <end position="38"/>
    </location>
</feature>
<dbReference type="EMBL" id="AE006470">
    <property type="protein sequence ID" value="AAM71748.1"/>
    <property type="molecule type" value="Genomic_DNA"/>
</dbReference>
<dbReference type="HOGENOM" id="CLU_3181746_0_0_10"/>
<proteinExistence type="predicted"/>
<organism evidence="2 3">
    <name type="scientific">Chlorobaculum tepidum (strain ATCC 49652 / DSM 12025 / NBRC 103806 / TLS)</name>
    <name type="common">Chlorobium tepidum</name>
    <dbReference type="NCBI Taxonomy" id="194439"/>
    <lineage>
        <taxon>Bacteria</taxon>
        <taxon>Pseudomonadati</taxon>
        <taxon>Chlorobiota</taxon>
        <taxon>Chlorobiia</taxon>
        <taxon>Chlorobiales</taxon>
        <taxon>Chlorobiaceae</taxon>
        <taxon>Chlorobaculum</taxon>
    </lineage>
</organism>
<evidence type="ECO:0000313" key="3">
    <source>
        <dbReference type="Proteomes" id="UP000001007"/>
    </source>
</evidence>
<evidence type="ECO:0000256" key="1">
    <source>
        <dbReference type="SAM" id="MobiDB-lite"/>
    </source>
</evidence>
<evidence type="ECO:0000313" key="2">
    <source>
        <dbReference type="EMBL" id="AAM71748.1"/>
    </source>
</evidence>
<accession>Q8KF26</accession>
<sequence>MLSCAVSKQFLRREKNFERKLSGPRINKQEGNKEASEKRNKKTKSK</sequence>
<dbReference type="KEGG" id="cte:CT0506"/>
<dbReference type="Proteomes" id="UP000001007">
    <property type="component" value="Chromosome"/>
</dbReference>
<feature type="region of interest" description="Disordered" evidence="1">
    <location>
        <begin position="16"/>
        <end position="46"/>
    </location>
</feature>
<gene>
    <name evidence="2" type="ordered locus">CT0506</name>
</gene>
<keyword evidence="3" id="KW-1185">Reference proteome</keyword>